<dbReference type="InterPro" id="IPR039869">
    <property type="entry name" value="UBTD1/2"/>
</dbReference>
<dbReference type="EMBL" id="MPUH01001959">
    <property type="protein sequence ID" value="OMJ65752.1"/>
    <property type="molecule type" value="Genomic_DNA"/>
</dbReference>
<dbReference type="Gene3D" id="3.10.20.90">
    <property type="entry name" value="Phosphatidylinositol 3-kinase Catalytic Subunit, Chain A, domain 1"/>
    <property type="match status" value="1"/>
</dbReference>
<protein>
    <recommendedName>
        <fullName evidence="1">Ubiquitin-like domain-containing protein</fullName>
    </recommendedName>
</protein>
<dbReference type="OrthoDB" id="286591at2759"/>
<accession>A0A1R2AML2</accession>
<dbReference type="Pfam" id="PF16455">
    <property type="entry name" value="UBD"/>
    <property type="match status" value="1"/>
</dbReference>
<dbReference type="InterPro" id="IPR029071">
    <property type="entry name" value="Ubiquitin-like_domsf"/>
</dbReference>
<organism evidence="2 3">
    <name type="scientific">Stentor coeruleus</name>
    <dbReference type="NCBI Taxonomy" id="5963"/>
    <lineage>
        <taxon>Eukaryota</taxon>
        <taxon>Sar</taxon>
        <taxon>Alveolata</taxon>
        <taxon>Ciliophora</taxon>
        <taxon>Postciliodesmatophora</taxon>
        <taxon>Heterotrichea</taxon>
        <taxon>Heterotrichida</taxon>
        <taxon>Stentoridae</taxon>
        <taxon>Stentor</taxon>
    </lineage>
</organism>
<keyword evidence="3" id="KW-1185">Reference proteome</keyword>
<dbReference type="PROSITE" id="PS50053">
    <property type="entry name" value="UBIQUITIN_2"/>
    <property type="match status" value="1"/>
</dbReference>
<dbReference type="PANTHER" id="PTHR13609">
    <property type="entry name" value="UBIQUITIN DOMAIN CONTAINING 1 PROTEIN-RELATED"/>
    <property type="match status" value="1"/>
</dbReference>
<dbReference type="InterPro" id="IPR032752">
    <property type="entry name" value="DC-UbP/UBTD2_N"/>
</dbReference>
<dbReference type="SUPFAM" id="SSF54236">
    <property type="entry name" value="Ubiquitin-like"/>
    <property type="match status" value="1"/>
</dbReference>
<dbReference type="AlphaFoldDB" id="A0A1R2AML2"/>
<name>A0A1R2AML2_9CILI</name>
<dbReference type="InterPro" id="IPR038169">
    <property type="entry name" value="DC-UbP/UBTD2_N_sf"/>
</dbReference>
<reference evidence="2 3" key="1">
    <citation type="submission" date="2016-11" db="EMBL/GenBank/DDBJ databases">
        <title>The macronuclear genome of Stentor coeruleus: a giant cell with tiny introns.</title>
        <authorList>
            <person name="Slabodnick M."/>
            <person name="Ruby J.G."/>
            <person name="Reiff S.B."/>
            <person name="Swart E.C."/>
            <person name="Gosai S."/>
            <person name="Prabakaran S."/>
            <person name="Witkowska E."/>
            <person name="Larue G.E."/>
            <person name="Fisher S."/>
            <person name="Freeman R.M."/>
            <person name="Gunawardena J."/>
            <person name="Chu W."/>
            <person name="Stover N.A."/>
            <person name="Gregory B.D."/>
            <person name="Nowacki M."/>
            <person name="Derisi J."/>
            <person name="Roy S.W."/>
            <person name="Marshall W.F."/>
            <person name="Sood P."/>
        </authorList>
    </citation>
    <scope>NUCLEOTIDE SEQUENCE [LARGE SCALE GENOMIC DNA]</scope>
    <source>
        <strain evidence="2">WM001</strain>
    </source>
</reference>
<feature type="domain" description="Ubiquitin-like" evidence="1">
    <location>
        <begin position="142"/>
        <end position="216"/>
    </location>
</feature>
<dbReference type="Gene3D" id="1.20.225.20">
    <property type="entry name" value="Ub domain-containing protein, DC-UbP/UBTD2, N-terminal domain"/>
    <property type="match status" value="1"/>
</dbReference>
<evidence type="ECO:0000313" key="3">
    <source>
        <dbReference type="Proteomes" id="UP000187209"/>
    </source>
</evidence>
<evidence type="ECO:0000259" key="1">
    <source>
        <dbReference type="PROSITE" id="PS50053"/>
    </source>
</evidence>
<dbReference type="Proteomes" id="UP000187209">
    <property type="component" value="Unassembled WGS sequence"/>
</dbReference>
<gene>
    <name evidence="2" type="ORF">SteCoe_37679</name>
</gene>
<dbReference type="Pfam" id="PF00240">
    <property type="entry name" value="ubiquitin"/>
    <property type="match status" value="1"/>
</dbReference>
<proteinExistence type="predicted"/>
<dbReference type="InterPro" id="IPR000626">
    <property type="entry name" value="Ubiquitin-like_dom"/>
</dbReference>
<comment type="caution">
    <text evidence="2">The sequence shown here is derived from an EMBL/GenBank/DDBJ whole genome shotgun (WGS) entry which is preliminary data.</text>
</comment>
<evidence type="ECO:0000313" key="2">
    <source>
        <dbReference type="EMBL" id="OMJ65752.1"/>
    </source>
</evidence>
<sequence>MGNYCTRSEPDDAVTKPKFSIGKDYEEIEGQFVGEGIKKTSAWKATITRLQLDLKREEFWQTRTTGRRNVWVVIKNAIEADHETAALLLQMSGIVLKSENISILEDTNGNVYEIPPFIMNDPVCFSNEKKKAVPKQNIQENIEIVVKIRKPGVADDKSFTINNLKTGMELKQIYAESESIPVENLRLFFGGREMNYANNLAMHCVQNDMVIHAFIKSLEPL</sequence>